<dbReference type="Proteomes" id="UP001556367">
    <property type="component" value="Unassembled WGS sequence"/>
</dbReference>
<reference evidence="2" key="1">
    <citation type="submission" date="2024-06" db="EMBL/GenBank/DDBJ databases">
        <title>Multi-omics analyses provide insights into the biosynthesis of the anticancer antibiotic pleurotin in Hohenbuehelia grisea.</title>
        <authorList>
            <person name="Weaver J.A."/>
            <person name="Alberti F."/>
        </authorList>
    </citation>
    <scope>NUCLEOTIDE SEQUENCE [LARGE SCALE GENOMIC DNA]</scope>
    <source>
        <strain evidence="2">T-177</strain>
    </source>
</reference>
<comment type="caution">
    <text evidence="1">The sequence shown here is derived from an EMBL/GenBank/DDBJ whole genome shotgun (WGS) entry which is preliminary data.</text>
</comment>
<gene>
    <name evidence="1" type="ORF">HGRIS_011960</name>
</gene>
<evidence type="ECO:0000313" key="2">
    <source>
        <dbReference type="Proteomes" id="UP001556367"/>
    </source>
</evidence>
<proteinExistence type="predicted"/>
<dbReference type="EMBL" id="JASNQZ010000002">
    <property type="protein sequence ID" value="KAL0960336.1"/>
    <property type="molecule type" value="Genomic_DNA"/>
</dbReference>
<evidence type="ECO:0000313" key="1">
    <source>
        <dbReference type="EMBL" id="KAL0960336.1"/>
    </source>
</evidence>
<keyword evidence="2" id="KW-1185">Reference proteome</keyword>
<accession>A0ABR3JXS8</accession>
<sequence>MAFRIWDGEVELFLSYKRKRSSQRLQGPSSVSWFFNNWDTATAGNVVIGETAALVFINSNSGEHWQIIVDGNDGNHNNPVAWNNNTIVITLAPKPEMTSRMCCMATGTRHVGCVDRGTRNRLSPLGWL</sequence>
<organism evidence="1 2">
    <name type="scientific">Hohenbuehelia grisea</name>
    <dbReference type="NCBI Taxonomy" id="104357"/>
    <lineage>
        <taxon>Eukaryota</taxon>
        <taxon>Fungi</taxon>
        <taxon>Dikarya</taxon>
        <taxon>Basidiomycota</taxon>
        <taxon>Agaricomycotina</taxon>
        <taxon>Agaricomycetes</taxon>
        <taxon>Agaricomycetidae</taxon>
        <taxon>Agaricales</taxon>
        <taxon>Pleurotineae</taxon>
        <taxon>Pleurotaceae</taxon>
        <taxon>Hohenbuehelia</taxon>
    </lineage>
</organism>
<name>A0ABR3JXS8_9AGAR</name>
<protein>
    <submittedName>
        <fullName evidence="1">Uncharacterized protein</fullName>
    </submittedName>
</protein>